<evidence type="ECO:0000259" key="1">
    <source>
        <dbReference type="Pfam" id="PF12804"/>
    </source>
</evidence>
<dbReference type="STRING" id="1499966.U14_04192"/>
<dbReference type="Gene3D" id="3.90.550.10">
    <property type="entry name" value="Spore Coat Polysaccharide Biosynthesis Protein SpsA, Chain A"/>
    <property type="match status" value="1"/>
</dbReference>
<dbReference type="CDD" id="cd04182">
    <property type="entry name" value="GT_2_like_f"/>
    <property type="match status" value="1"/>
</dbReference>
<dbReference type="Proteomes" id="UP000030700">
    <property type="component" value="Unassembled WGS sequence"/>
</dbReference>
<gene>
    <name evidence="2" type="ORF">U14_04192</name>
</gene>
<dbReference type="PANTHER" id="PTHR43777">
    <property type="entry name" value="MOLYBDENUM COFACTOR CYTIDYLYLTRANSFERASE"/>
    <property type="match status" value="1"/>
</dbReference>
<protein>
    <recommendedName>
        <fullName evidence="1">MobA-like NTP transferase domain-containing protein</fullName>
    </recommendedName>
</protein>
<sequence>MNTILLAAGFSTRMGQIKQIMALDGVPMARRVAEAFLLPGNTIYVVIGAHGEAVRAIFDDFPCQFVVNQTPESGMFSSAQAGCRAILDGEPALLCPCDCPGITLETVRSVKEKLDRSPDTIIIPSYQGRRGHPIGLPAWFIEHIQRLPPDTPGLRSLWPFFADRIVELDVLDAAILRDIDTPQDIRGIFTPSGGA</sequence>
<dbReference type="GO" id="GO:0016779">
    <property type="term" value="F:nucleotidyltransferase activity"/>
    <property type="evidence" value="ECO:0007669"/>
    <property type="project" value="UniProtKB-ARBA"/>
</dbReference>
<dbReference type="AlphaFoldDB" id="A0A0S6W025"/>
<proteinExistence type="predicted"/>
<dbReference type="Pfam" id="PF12804">
    <property type="entry name" value="NTP_transf_3"/>
    <property type="match status" value="1"/>
</dbReference>
<dbReference type="InterPro" id="IPR029044">
    <property type="entry name" value="Nucleotide-diphossugar_trans"/>
</dbReference>
<keyword evidence="3" id="KW-1185">Reference proteome</keyword>
<organism evidence="2">
    <name type="scientific">Candidatus Moduliflexus flocculans</name>
    <dbReference type="NCBI Taxonomy" id="1499966"/>
    <lineage>
        <taxon>Bacteria</taxon>
        <taxon>Candidatus Moduliflexota</taxon>
        <taxon>Candidatus Moduliflexia</taxon>
        <taxon>Candidatus Moduliflexales</taxon>
        <taxon>Candidatus Moduliflexaceae</taxon>
    </lineage>
</organism>
<reference evidence="2" key="1">
    <citation type="journal article" date="2015" name="PeerJ">
        <title>First genomic representation of candidate bacterial phylum KSB3 points to enhanced environmental sensing as a trigger of wastewater bulking.</title>
        <authorList>
            <person name="Sekiguchi Y."/>
            <person name="Ohashi A."/>
            <person name="Parks D.H."/>
            <person name="Yamauchi T."/>
            <person name="Tyson G.W."/>
            <person name="Hugenholtz P."/>
        </authorList>
    </citation>
    <scope>NUCLEOTIDE SEQUENCE [LARGE SCALE GENOMIC DNA]</scope>
</reference>
<evidence type="ECO:0000313" key="3">
    <source>
        <dbReference type="Proteomes" id="UP000030700"/>
    </source>
</evidence>
<dbReference type="SUPFAM" id="SSF53448">
    <property type="entry name" value="Nucleotide-diphospho-sugar transferases"/>
    <property type="match status" value="1"/>
</dbReference>
<evidence type="ECO:0000313" key="2">
    <source>
        <dbReference type="EMBL" id="GAK52933.1"/>
    </source>
</evidence>
<dbReference type="HOGENOM" id="CLU_061980_1_2_0"/>
<dbReference type="InterPro" id="IPR025877">
    <property type="entry name" value="MobA-like_NTP_Trfase"/>
</dbReference>
<feature type="domain" description="MobA-like NTP transferase" evidence="1">
    <location>
        <begin position="4"/>
        <end position="157"/>
    </location>
</feature>
<dbReference type="PANTHER" id="PTHR43777:SF1">
    <property type="entry name" value="MOLYBDENUM COFACTOR CYTIDYLYLTRANSFERASE"/>
    <property type="match status" value="1"/>
</dbReference>
<dbReference type="EMBL" id="DF820459">
    <property type="protein sequence ID" value="GAK52933.1"/>
    <property type="molecule type" value="Genomic_DNA"/>
</dbReference>
<accession>A0A0S6W025</accession>
<name>A0A0S6W025_9BACT</name>